<protein>
    <submittedName>
        <fullName evidence="2">Uncharacterized protein</fullName>
    </submittedName>
</protein>
<keyword evidence="3" id="KW-1185">Reference proteome</keyword>
<dbReference type="Proteomes" id="UP000276834">
    <property type="component" value="Unassembled WGS sequence"/>
</dbReference>
<organism evidence="2 3">
    <name type="scientific">Chloebia gouldiae</name>
    <name type="common">Gouldian finch</name>
    <name type="synonym">Erythrura gouldiae</name>
    <dbReference type="NCBI Taxonomy" id="44316"/>
    <lineage>
        <taxon>Eukaryota</taxon>
        <taxon>Metazoa</taxon>
        <taxon>Chordata</taxon>
        <taxon>Craniata</taxon>
        <taxon>Vertebrata</taxon>
        <taxon>Euteleostomi</taxon>
        <taxon>Archelosauria</taxon>
        <taxon>Archosauria</taxon>
        <taxon>Dinosauria</taxon>
        <taxon>Saurischia</taxon>
        <taxon>Theropoda</taxon>
        <taxon>Coelurosauria</taxon>
        <taxon>Aves</taxon>
        <taxon>Neognathae</taxon>
        <taxon>Neoaves</taxon>
        <taxon>Telluraves</taxon>
        <taxon>Australaves</taxon>
        <taxon>Passeriformes</taxon>
        <taxon>Passeroidea</taxon>
        <taxon>Passeridae</taxon>
        <taxon>Chloebia</taxon>
    </lineage>
</organism>
<evidence type="ECO:0000313" key="3">
    <source>
        <dbReference type="Proteomes" id="UP000276834"/>
    </source>
</evidence>
<name>A0A3L8SZ27_CHLGU</name>
<dbReference type="AlphaFoldDB" id="A0A3L8SZ27"/>
<sequence>LWGRPCGTEIGRGPVSPEQNPGGAGLALGASNRGEGGRSAGRRHRHSALRCGGPADGPAGPRQQRCGSPRTERRGQEGSECAGVLARIKYGFLHRGSSLVCDSCYWNPFMTFDAFK</sequence>
<reference evidence="2 3" key="1">
    <citation type="journal article" date="2018" name="Proc. R. Soc. B">
        <title>A non-coding region near Follistatin controls head colour polymorphism in the Gouldian finch.</title>
        <authorList>
            <person name="Toomey M.B."/>
            <person name="Marques C.I."/>
            <person name="Andrade P."/>
            <person name="Araujo P.M."/>
            <person name="Sabatino S."/>
            <person name="Gazda M.A."/>
            <person name="Afonso S."/>
            <person name="Lopes R.J."/>
            <person name="Corbo J.C."/>
            <person name="Carneiro M."/>
        </authorList>
    </citation>
    <scope>NUCLEOTIDE SEQUENCE [LARGE SCALE GENOMIC DNA]</scope>
    <source>
        <strain evidence="2">Red01</strain>
        <tissue evidence="2">Muscle</tissue>
    </source>
</reference>
<dbReference type="EMBL" id="QUSF01000003">
    <property type="protein sequence ID" value="RLW11460.1"/>
    <property type="molecule type" value="Genomic_DNA"/>
</dbReference>
<evidence type="ECO:0000313" key="2">
    <source>
        <dbReference type="EMBL" id="RLW11460.1"/>
    </source>
</evidence>
<evidence type="ECO:0000256" key="1">
    <source>
        <dbReference type="SAM" id="MobiDB-lite"/>
    </source>
</evidence>
<accession>A0A3L8SZ27</accession>
<proteinExistence type="predicted"/>
<feature type="non-terminal residue" evidence="2">
    <location>
        <position position="1"/>
    </location>
</feature>
<feature type="region of interest" description="Disordered" evidence="1">
    <location>
        <begin position="1"/>
        <end position="79"/>
    </location>
</feature>
<gene>
    <name evidence="2" type="ORF">DV515_00001625</name>
</gene>
<comment type="caution">
    <text evidence="2">The sequence shown here is derived from an EMBL/GenBank/DDBJ whole genome shotgun (WGS) entry which is preliminary data.</text>
</comment>